<evidence type="ECO:0000313" key="2">
    <source>
        <dbReference type="Proteomes" id="UP001469553"/>
    </source>
</evidence>
<evidence type="ECO:0000313" key="1">
    <source>
        <dbReference type="EMBL" id="MEQ2304976.1"/>
    </source>
</evidence>
<proteinExistence type="predicted"/>
<name>A0ABV0ZFX4_9TELE</name>
<feature type="non-terminal residue" evidence="1">
    <location>
        <position position="1"/>
    </location>
</feature>
<keyword evidence="2" id="KW-1185">Reference proteome</keyword>
<sequence length="90" mass="10367">SNSTLRDQLASELTEKLTLREQAASFLLEKSTKRASHGAYLTCSERDTATCSSSKEQKQEQPLHRLLFYSCSEVKLLKYVHHKTGWMKYL</sequence>
<gene>
    <name evidence="1" type="ORF">AMECASPLE_032771</name>
</gene>
<protein>
    <submittedName>
        <fullName evidence="1">Uncharacterized protein</fullName>
    </submittedName>
</protein>
<dbReference type="Proteomes" id="UP001469553">
    <property type="component" value="Unassembled WGS sequence"/>
</dbReference>
<comment type="caution">
    <text evidence="1">The sequence shown here is derived from an EMBL/GenBank/DDBJ whole genome shotgun (WGS) entry which is preliminary data.</text>
</comment>
<organism evidence="1 2">
    <name type="scientific">Ameca splendens</name>
    <dbReference type="NCBI Taxonomy" id="208324"/>
    <lineage>
        <taxon>Eukaryota</taxon>
        <taxon>Metazoa</taxon>
        <taxon>Chordata</taxon>
        <taxon>Craniata</taxon>
        <taxon>Vertebrata</taxon>
        <taxon>Euteleostomi</taxon>
        <taxon>Actinopterygii</taxon>
        <taxon>Neopterygii</taxon>
        <taxon>Teleostei</taxon>
        <taxon>Neoteleostei</taxon>
        <taxon>Acanthomorphata</taxon>
        <taxon>Ovalentaria</taxon>
        <taxon>Atherinomorphae</taxon>
        <taxon>Cyprinodontiformes</taxon>
        <taxon>Goodeidae</taxon>
        <taxon>Ameca</taxon>
    </lineage>
</organism>
<reference evidence="1 2" key="1">
    <citation type="submission" date="2021-06" db="EMBL/GenBank/DDBJ databases">
        <authorList>
            <person name="Palmer J.M."/>
        </authorList>
    </citation>
    <scope>NUCLEOTIDE SEQUENCE [LARGE SCALE GENOMIC DNA]</scope>
    <source>
        <strain evidence="1 2">AS_MEX2019</strain>
        <tissue evidence="1">Muscle</tissue>
    </source>
</reference>
<accession>A0ABV0ZFX4</accession>
<dbReference type="EMBL" id="JAHRIP010060739">
    <property type="protein sequence ID" value="MEQ2304976.1"/>
    <property type="molecule type" value="Genomic_DNA"/>
</dbReference>